<name>A0ACB9H0A4_CICIN</name>
<evidence type="ECO:0000313" key="2">
    <source>
        <dbReference type="Proteomes" id="UP001055811"/>
    </source>
</evidence>
<sequence>MKKTSLHRYDMMLVTLLFKQFPYLLHSTNFPKEMDSLRTFLLLLIICITHLFTINAEVTPRESLATKGGFESDLIAQAYKVIQAFKKKVTYDPKNVTKTWVGKHICRDYKGFICAIRPDVNKTAVAGVNFNNNNFNGPNLTLSELIIGLKDLTFFHANSNNFTGTIPANISTLKYFFELDLSNNNFSGRFPYEVLRANKLVFLDLRFNTFLGVIPRQVFGLKLDLLFINNNNFKRRLPRNLGSTTSLYLTLANNHFIGGIPRSIGRAANTLREVLFLNNNLSSCLPYEIGLLNKSTVFDVGFNKLTGPMPHSFQCLKKIEFLNLAHNKFYNEVPEAVCRLPRLYKFTLSNNYFNKVGPQCRKLIKNGVLNVKNNCIFDLPNQRSQADCARFYSNLPSCPRPKTMTLVPCSNGNSDSELEASDLQGTTPSPAPAPRSYGALYPH</sequence>
<reference evidence="1 2" key="2">
    <citation type="journal article" date="2022" name="Mol. Ecol. Resour.">
        <title>The genomes of chicory, endive, great burdock and yacon provide insights into Asteraceae paleo-polyploidization history and plant inulin production.</title>
        <authorList>
            <person name="Fan W."/>
            <person name="Wang S."/>
            <person name="Wang H."/>
            <person name="Wang A."/>
            <person name="Jiang F."/>
            <person name="Liu H."/>
            <person name="Zhao H."/>
            <person name="Xu D."/>
            <person name="Zhang Y."/>
        </authorList>
    </citation>
    <scope>NUCLEOTIDE SEQUENCE [LARGE SCALE GENOMIC DNA]</scope>
    <source>
        <strain evidence="2">cv. Punajuju</strain>
        <tissue evidence="1">Leaves</tissue>
    </source>
</reference>
<gene>
    <name evidence="1" type="ORF">L2E82_02071</name>
</gene>
<comment type="caution">
    <text evidence="1">The sequence shown here is derived from an EMBL/GenBank/DDBJ whole genome shotgun (WGS) entry which is preliminary data.</text>
</comment>
<accession>A0ACB9H0A4</accession>
<reference evidence="2" key="1">
    <citation type="journal article" date="2022" name="Mol. Ecol. Resour.">
        <title>The genomes of chicory, endive, great burdock and yacon provide insights into Asteraceae palaeo-polyploidization history and plant inulin production.</title>
        <authorList>
            <person name="Fan W."/>
            <person name="Wang S."/>
            <person name="Wang H."/>
            <person name="Wang A."/>
            <person name="Jiang F."/>
            <person name="Liu H."/>
            <person name="Zhao H."/>
            <person name="Xu D."/>
            <person name="Zhang Y."/>
        </authorList>
    </citation>
    <scope>NUCLEOTIDE SEQUENCE [LARGE SCALE GENOMIC DNA]</scope>
    <source>
        <strain evidence="2">cv. Punajuju</strain>
    </source>
</reference>
<evidence type="ECO:0000313" key="1">
    <source>
        <dbReference type="EMBL" id="KAI3789279.1"/>
    </source>
</evidence>
<proteinExistence type="predicted"/>
<keyword evidence="2" id="KW-1185">Reference proteome</keyword>
<dbReference type="EMBL" id="CM042009">
    <property type="protein sequence ID" value="KAI3789279.1"/>
    <property type="molecule type" value="Genomic_DNA"/>
</dbReference>
<protein>
    <submittedName>
        <fullName evidence="1">Uncharacterized protein</fullName>
    </submittedName>
</protein>
<organism evidence="1 2">
    <name type="scientific">Cichorium intybus</name>
    <name type="common">Chicory</name>
    <dbReference type="NCBI Taxonomy" id="13427"/>
    <lineage>
        <taxon>Eukaryota</taxon>
        <taxon>Viridiplantae</taxon>
        <taxon>Streptophyta</taxon>
        <taxon>Embryophyta</taxon>
        <taxon>Tracheophyta</taxon>
        <taxon>Spermatophyta</taxon>
        <taxon>Magnoliopsida</taxon>
        <taxon>eudicotyledons</taxon>
        <taxon>Gunneridae</taxon>
        <taxon>Pentapetalae</taxon>
        <taxon>asterids</taxon>
        <taxon>campanulids</taxon>
        <taxon>Asterales</taxon>
        <taxon>Asteraceae</taxon>
        <taxon>Cichorioideae</taxon>
        <taxon>Cichorieae</taxon>
        <taxon>Cichoriinae</taxon>
        <taxon>Cichorium</taxon>
    </lineage>
</organism>
<dbReference type="Proteomes" id="UP001055811">
    <property type="component" value="Linkage Group LG01"/>
</dbReference>